<name>V9KHH7_CALMI</name>
<dbReference type="PANTHER" id="PTHR13847">
    <property type="entry name" value="SARCOSINE DEHYDROGENASE-RELATED"/>
    <property type="match status" value="1"/>
</dbReference>
<evidence type="ECO:0000256" key="14">
    <source>
        <dbReference type="ARBA" id="ARBA00039785"/>
    </source>
</evidence>
<evidence type="ECO:0000256" key="8">
    <source>
        <dbReference type="ARBA" id="ARBA00022827"/>
    </source>
</evidence>
<comment type="cofactor">
    <cofactor evidence="1">
        <name>FAD</name>
        <dbReference type="ChEBI" id="CHEBI:57692"/>
    </cofactor>
</comment>
<evidence type="ECO:0000256" key="3">
    <source>
        <dbReference type="ARBA" id="ARBA00022448"/>
    </source>
</evidence>
<dbReference type="FunFam" id="3.30.9.10:FF:000155">
    <property type="entry name" value="FAD-dependent oxidoreductase domain-containing 1"/>
    <property type="match status" value="1"/>
</dbReference>
<dbReference type="Gene3D" id="3.50.50.60">
    <property type="entry name" value="FAD/NAD(P)-binding domain"/>
    <property type="match status" value="1"/>
</dbReference>
<dbReference type="InterPro" id="IPR006076">
    <property type="entry name" value="FAD-dep_OxRdtase"/>
</dbReference>
<keyword evidence="12" id="KW-0496">Mitochondrion</keyword>
<organism evidence="17">
    <name type="scientific">Callorhinchus milii</name>
    <name type="common">Ghost shark</name>
    <dbReference type="NCBI Taxonomy" id="7868"/>
    <lineage>
        <taxon>Eukaryota</taxon>
        <taxon>Metazoa</taxon>
        <taxon>Chordata</taxon>
        <taxon>Craniata</taxon>
        <taxon>Vertebrata</taxon>
        <taxon>Chondrichthyes</taxon>
        <taxon>Holocephali</taxon>
        <taxon>Chimaeriformes</taxon>
        <taxon>Callorhinchidae</taxon>
        <taxon>Callorhinchus</taxon>
    </lineage>
</organism>
<keyword evidence="8" id="KW-0274">FAD</keyword>
<dbReference type="InterPro" id="IPR036188">
    <property type="entry name" value="FAD/NAD-bd_sf"/>
</dbReference>
<dbReference type="GO" id="GO:0016491">
    <property type="term" value="F:oxidoreductase activity"/>
    <property type="evidence" value="ECO:0007669"/>
    <property type="project" value="UniProtKB-KW"/>
</dbReference>
<keyword evidence="6" id="KW-0812">Transmembrane</keyword>
<evidence type="ECO:0000256" key="1">
    <source>
        <dbReference type="ARBA" id="ARBA00001974"/>
    </source>
</evidence>
<evidence type="ECO:0000256" key="11">
    <source>
        <dbReference type="ARBA" id="ARBA00023002"/>
    </source>
</evidence>
<keyword evidence="4" id="KW-0285">Flavoprotein</keyword>
<keyword evidence="13" id="KW-0472">Membrane</keyword>
<keyword evidence="11" id="KW-0560">Oxidoreductase</keyword>
<protein>
    <recommendedName>
        <fullName evidence="14">FAD-dependent oxidoreductase domain-containing protein 1</fullName>
    </recommendedName>
</protein>
<dbReference type="EMBL" id="JW864829">
    <property type="protein sequence ID" value="AFO97346.1"/>
    <property type="molecule type" value="mRNA"/>
</dbReference>
<dbReference type="Gene3D" id="3.30.9.10">
    <property type="entry name" value="D-Amino Acid Oxidase, subunit A, domain 2"/>
    <property type="match status" value="1"/>
</dbReference>
<dbReference type="PANTHER" id="PTHR13847:SF287">
    <property type="entry name" value="FAD-DEPENDENT OXIDOREDUCTASE DOMAIN-CONTAINING PROTEIN 1"/>
    <property type="match status" value="1"/>
</dbReference>
<dbReference type="Pfam" id="PF01266">
    <property type="entry name" value="DAO"/>
    <property type="match status" value="1"/>
</dbReference>
<reference evidence="17" key="1">
    <citation type="journal article" date="2014" name="Nature">
        <title>Elephant shark genome provides unique insights into gnathostome evolution.</title>
        <authorList>
            <consortium name="International Elephant Shark Genome Sequencing Consortium"/>
            <person name="Venkatesh B."/>
            <person name="Lee A.P."/>
            <person name="Ravi V."/>
            <person name="Maurya A.K."/>
            <person name="Lian M.M."/>
            <person name="Swann J.B."/>
            <person name="Ohta Y."/>
            <person name="Flajnik M.F."/>
            <person name="Sutoh Y."/>
            <person name="Kasahara M."/>
            <person name="Hoon S."/>
            <person name="Gangu V."/>
            <person name="Roy S.W."/>
            <person name="Irimia M."/>
            <person name="Korzh V."/>
            <person name="Kondrychyn I."/>
            <person name="Lim Z.W."/>
            <person name="Tay B.H."/>
            <person name="Tohari S."/>
            <person name="Kong K.W."/>
            <person name="Ho S."/>
            <person name="Lorente-Galdos B."/>
            <person name="Quilez J."/>
            <person name="Marques-Bonet T."/>
            <person name="Raney B.J."/>
            <person name="Ingham P.W."/>
            <person name="Tay A."/>
            <person name="Hillier L.W."/>
            <person name="Minx P."/>
            <person name="Boehm T."/>
            <person name="Wilson R.K."/>
            <person name="Brenner S."/>
            <person name="Warren W.C."/>
        </authorList>
    </citation>
    <scope>NUCLEOTIDE SEQUENCE</scope>
    <source>
        <tissue evidence="17">Liver</tissue>
    </source>
</reference>
<evidence type="ECO:0000256" key="6">
    <source>
        <dbReference type="ARBA" id="ARBA00022692"/>
    </source>
</evidence>
<evidence type="ECO:0000256" key="5">
    <source>
        <dbReference type="ARBA" id="ARBA00022660"/>
    </source>
</evidence>
<keyword evidence="7" id="KW-0999">Mitochondrion inner membrane</keyword>
<evidence type="ECO:0000256" key="9">
    <source>
        <dbReference type="ARBA" id="ARBA00022982"/>
    </source>
</evidence>
<dbReference type="GO" id="GO:0005743">
    <property type="term" value="C:mitochondrial inner membrane"/>
    <property type="evidence" value="ECO:0007669"/>
    <property type="project" value="UniProtKB-SubCell"/>
</dbReference>
<keyword evidence="3" id="KW-0813">Transport</keyword>
<dbReference type="GO" id="GO:0032981">
    <property type="term" value="P:mitochondrial respiratory chain complex I assembly"/>
    <property type="evidence" value="ECO:0007669"/>
    <property type="project" value="TreeGrafter"/>
</dbReference>
<dbReference type="AlphaFoldDB" id="V9KHH7"/>
<evidence type="ECO:0000256" key="4">
    <source>
        <dbReference type="ARBA" id="ARBA00022630"/>
    </source>
</evidence>
<evidence type="ECO:0000256" key="10">
    <source>
        <dbReference type="ARBA" id="ARBA00022989"/>
    </source>
</evidence>
<dbReference type="SUPFAM" id="SSF51905">
    <property type="entry name" value="FAD/NAD(P)-binding domain"/>
    <property type="match status" value="1"/>
</dbReference>
<evidence type="ECO:0000259" key="16">
    <source>
        <dbReference type="Pfam" id="PF01266"/>
    </source>
</evidence>
<keyword evidence="5" id="KW-0679">Respiratory chain</keyword>
<sequence>MLSCGCVRRRFLSFLRLPCFPPSAFSTGTGTGQGSHGDFFKDFENGIMKFKQKTKDALPGSDWNPVYQTPGLPPEWADVVIVGGGVVGWSIAYWLKKKEKIRNTLRVVVVEKDPTYSKASTALSVGGIRQQFSLPENIHLSLDSACFLRNIKENLSVINKDPVDIQFNPSGYLFLASDEGSAALEENYHIQRREGAKVMLLTPQQLQKKFPWINIDGVAVASFGLENEGWFDPWMLLNAFRNKALSMGIHHCYGEVTGLKHSVQEVEANDGSTVTFKRIHHVHVQMPDSLEYQPVECSLVVNAAGAWSAKVAEMIGIGSGPEGTLAGTKLPVEPRKRYVYVFNCPNGPGLDCPLFIDNKGAYFRREGLGGNYVGGISPTEEDEPDPSDLEVDYDFFQEKVWPHLAHRVPAFQTLKVKSAWAGYYDYNTFDQNAIIGVHPLVPNFYFATGFSGHGLQQSPAVGRAIAELIVDGKFQTLDLSAFDFLRFYTDTKVLEKNIV</sequence>
<comment type="subcellular location">
    <subcellularLocation>
        <location evidence="2">Mitochondrion inner membrane</location>
        <topology evidence="2">Single-pass membrane protein</topology>
    </subcellularLocation>
</comment>
<evidence type="ECO:0000256" key="15">
    <source>
        <dbReference type="ARBA" id="ARBA00046185"/>
    </source>
</evidence>
<comment type="function">
    <text evidence="15">Required for the assembly of the mitochondrial membrane respiratory chain NADH dehydrogenase (Complex I). Involved in mid-late stages of complex I assembly.</text>
</comment>
<accession>V9KHH7</accession>
<evidence type="ECO:0000256" key="2">
    <source>
        <dbReference type="ARBA" id="ARBA00004434"/>
    </source>
</evidence>
<proteinExistence type="evidence at transcript level"/>
<evidence type="ECO:0000256" key="7">
    <source>
        <dbReference type="ARBA" id="ARBA00022792"/>
    </source>
</evidence>
<keyword evidence="10" id="KW-1133">Transmembrane helix</keyword>
<evidence type="ECO:0000313" key="17">
    <source>
        <dbReference type="EMBL" id="AFO97346.1"/>
    </source>
</evidence>
<evidence type="ECO:0000256" key="12">
    <source>
        <dbReference type="ARBA" id="ARBA00023128"/>
    </source>
</evidence>
<evidence type="ECO:0000256" key="13">
    <source>
        <dbReference type="ARBA" id="ARBA00023136"/>
    </source>
</evidence>
<keyword evidence="9" id="KW-0249">Electron transport</keyword>
<feature type="domain" description="FAD dependent oxidoreductase" evidence="16">
    <location>
        <begin position="78"/>
        <end position="468"/>
    </location>
</feature>